<comment type="caution">
    <text evidence="1">The sequence shown here is derived from an EMBL/GenBank/DDBJ whole genome shotgun (WGS) entry which is preliminary data.</text>
</comment>
<keyword evidence="2" id="KW-1185">Reference proteome</keyword>
<dbReference type="GeneID" id="55972120"/>
<dbReference type="Gene3D" id="3.30.1330.40">
    <property type="entry name" value="RutC-like"/>
    <property type="match status" value="1"/>
</dbReference>
<protein>
    <submittedName>
        <fullName evidence="1">Enamine deaminase RidA</fullName>
    </submittedName>
</protein>
<dbReference type="InterPro" id="IPR035959">
    <property type="entry name" value="RutC-like_sf"/>
</dbReference>
<accession>A0A9P4YYL9</accession>
<name>A0A9P4YYL9_9HYPO</name>
<evidence type="ECO:0000313" key="1">
    <source>
        <dbReference type="EMBL" id="KAF4124179.1"/>
    </source>
</evidence>
<dbReference type="RefSeq" id="XP_035322831.1">
    <property type="nucleotide sequence ID" value="XM_035467865.1"/>
</dbReference>
<dbReference type="Proteomes" id="UP000749293">
    <property type="component" value="Unassembled WGS sequence"/>
</dbReference>
<organism evidence="1 2">
    <name type="scientific">Geosmithia morbida</name>
    <dbReference type="NCBI Taxonomy" id="1094350"/>
    <lineage>
        <taxon>Eukaryota</taxon>
        <taxon>Fungi</taxon>
        <taxon>Dikarya</taxon>
        <taxon>Ascomycota</taxon>
        <taxon>Pezizomycotina</taxon>
        <taxon>Sordariomycetes</taxon>
        <taxon>Hypocreomycetidae</taxon>
        <taxon>Hypocreales</taxon>
        <taxon>Bionectriaceae</taxon>
        <taxon>Geosmithia</taxon>
    </lineage>
</organism>
<dbReference type="AlphaFoldDB" id="A0A9P4YYL9"/>
<dbReference type="SUPFAM" id="SSF55298">
    <property type="entry name" value="YjgF-like"/>
    <property type="match status" value="1"/>
</dbReference>
<dbReference type="EMBL" id="JAANYQ010000005">
    <property type="protein sequence ID" value="KAF4124179.1"/>
    <property type="molecule type" value="Genomic_DNA"/>
</dbReference>
<reference evidence="1" key="1">
    <citation type="submission" date="2020-03" db="EMBL/GenBank/DDBJ databases">
        <title>Site-based positive gene gene selection in Geosmithia morbida across the United States reveals a broad range of putative effectors and factors for local host and environmental adapation.</title>
        <authorList>
            <person name="Onufrak A."/>
            <person name="Murdoch R.W."/>
            <person name="Gazis R."/>
            <person name="Huff M."/>
            <person name="Staton M."/>
            <person name="Klingeman W."/>
            <person name="Hadziabdic D."/>
        </authorList>
    </citation>
    <scope>NUCLEOTIDE SEQUENCE</scope>
    <source>
        <strain evidence="1">1262</strain>
    </source>
</reference>
<proteinExistence type="predicted"/>
<gene>
    <name evidence="1" type="ORF">GMORB2_5895</name>
</gene>
<sequence length="74" mass="8286">MPSATSTSNLRNVGDKGREQIYRDNSHHVLVNNEALAAMKRVLNREPTWACIGVRRLGDDDMRVEIEVVAHNSA</sequence>
<evidence type="ECO:0000313" key="2">
    <source>
        <dbReference type="Proteomes" id="UP000749293"/>
    </source>
</evidence>
<dbReference type="OrthoDB" id="309640at2759"/>